<sequence length="454" mass="51868">PCVGPGSYRVGLETRRRADGYAPFLSLTSRDLTFIAQNTDGTIPGPGHYNIATTQKISRQLNQMKVEGPSIPSPCQAFGYEEAEDGTLIKQYPPQRDLTLGPAYYRPLFDVNYSTLKYKGIHFGNLTGRRCEFKPPEGPGPGQYDLTQEVALRYENVTIKKEDKKRYDLFIPRYHEVIELQEEKKRFLPARSITPAPGTYNEPHMAPESLNKTSGMKRIPFGQTAVRFTPDYRLEKTPGPAFYNILNHSIENESLKNINLAYIKRVAFGSSTPRSLPLYKKGEFCTPGPADYQKTSYQALGNSKTLTNLFPQYRCYDSRLIISVLLQEVPPPGSYEVQKSYEKTHGKSQYMPPRTTLAKRKQGSFLSAAPRESLLVADKDIPGEFNFCLMKQLKYYFIFWKLKQYRHISKVSYSLKSSPKCENQIGENQSCKQKSVRIDCFTIQIVMFFIFDMK</sequence>
<accession>A0A8C4JTX6</accession>
<dbReference type="InterPro" id="IPR051291">
    <property type="entry name" value="CIMAP"/>
</dbReference>
<reference evidence="1" key="2">
    <citation type="submission" date="2025-09" db="UniProtKB">
        <authorList>
            <consortium name="Ensembl"/>
        </authorList>
    </citation>
    <scope>IDENTIFICATION</scope>
</reference>
<proteinExistence type="predicted"/>
<dbReference type="Proteomes" id="UP000694423">
    <property type="component" value="Unplaced"/>
</dbReference>
<evidence type="ECO:0000313" key="1">
    <source>
        <dbReference type="Ensembl" id="ENSDNVP00000011501.1"/>
    </source>
</evidence>
<dbReference type="PANTHER" id="PTHR21580">
    <property type="entry name" value="SHIPPO-1-RELATED"/>
    <property type="match status" value="1"/>
</dbReference>
<keyword evidence="2" id="KW-1185">Reference proteome</keyword>
<name>A0A8C4JTX6_DRONO</name>
<dbReference type="InterPro" id="IPR010736">
    <property type="entry name" value="SHIPPO-rpt"/>
</dbReference>
<dbReference type="Ensembl" id="ENSDNVT00000013856.1">
    <property type="protein sequence ID" value="ENSDNVP00000011501.1"/>
    <property type="gene ID" value="ENSDNVG00000008111.1"/>
</dbReference>
<dbReference type="AlphaFoldDB" id="A0A8C4JTX6"/>
<organism evidence="1 2">
    <name type="scientific">Dromaius novaehollandiae</name>
    <name type="common">Emu</name>
    <dbReference type="NCBI Taxonomy" id="8790"/>
    <lineage>
        <taxon>Eukaryota</taxon>
        <taxon>Metazoa</taxon>
        <taxon>Chordata</taxon>
        <taxon>Craniata</taxon>
        <taxon>Vertebrata</taxon>
        <taxon>Euteleostomi</taxon>
        <taxon>Archelosauria</taxon>
        <taxon>Archosauria</taxon>
        <taxon>Dinosauria</taxon>
        <taxon>Saurischia</taxon>
        <taxon>Theropoda</taxon>
        <taxon>Coelurosauria</taxon>
        <taxon>Aves</taxon>
        <taxon>Palaeognathae</taxon>
        <taxon>Casuariiformes</taxon>
        <taxon>Dromaiidae</taxon>
        <taxon>Dromaius</taxon>
    </lineage>
</organism>
<dbReference type="PANTHER" id="PTHR21580:SF60">
    <property type="entry name" value="SPERM-TAIL PG-RICH REPEAT-CONTAINING PROTEIN 2"/>
    <property type="match status" value="1"/>
</dbReference>
<dbReference type="Pfam" id="PF07004">
    <property type="entry name" value="SHIPPO-rpt"/>
    <property type="match status" value="4"/>
</dbReference>
<reference evidence="1" key="1">
    <citation type="submission" date="2025-08" db="UniProtKB">
        <authorList>
            <consortium name="Ensembl"/>
        </authorList>
    </citation>
    <scope>IDENTIFICATION</scope>
</reference>
<evidence type="ECO:0000313" key="2">
    <source>
        <dbReference type="Proteomes" id="UP000694423"/>
    </source>
</evidence>
<protein>
    <submittedName>
        <fullName evidence="1">Sperm tail PG-rich repeat containing 2</fullName>
    </submittedName>
</protein>